<accession>A0A8H6RGQ9</accession>
<gene>
    <name evidence="1" type="ORF">HII31_07977</name>
</gene>
<evidence type="ECO:0000313" key="2">
    <source>
        <dbReference type="Proteomes" id="UP000660729"/>
    </source>
</evidence>
<dbReference type="OrthoDB" id="3636244at2759"/>
<sequence length="385" mass="43939">MPLREPGTAAYYNKHYTIVKLTKELYLRHRIRAPKATSDGRLKGLKGELIEMMLHANAAEDQRGPFRFFDLPPEMRNIVYSYLLTLGSGDLTPGKSNICHPEILASCKQAHYEAESILYGENRAEVTLESIYPTLAFRTTSDDQQVFHRFIGWRPRQLSKSELDWPTRLLRFQDILITCTLIWEPTPYILDRSVASSTVHNATNHLLYSLVSFLNTTKKTKKIEVRIVIKNFELDEDAMEETLWPLTQLTSGCELIITGVPDTLQKHVSSSRITDPSRATAVYQALLDMMEAAKQLVDIALSAELDTIGDINALWKQGRSLMLSTDRVGAAEATAMKSLLDAVNTVVTQKRIQEIFEQIAEARRTTRTLRMKKHIMSWMHELREE</sequence>
<reference evidence="1" key="1">
    <citation type="submission" date="2020-04" db="EMBL/GenBank/DDBJ databases">
        <title>Draft genome resource of the tomato pathogen Pseudocercospora fuligena.</title>
        <authorList>
            <person name="Zaccaron A."/>
        </authorList>
    </citation>
    <scope>NUCLEOTIDE SEQUENCE</scope>
    <source>
        <strain evidence="1">PF001</strain>
    </source>
</reference>
<protein>
    <submittedName>
        <fullName evidence="1">Uncharacterized protein</fullName>
    </submittedName>
</protein>
<dbReference type="AlphaFoldDB" id="A0A8H6RGQ9"/>
<evidence type="ECO:0000313" key="1">
    <source>
        <dbReference type="EMBL" id="KAF7190818.1"/>
    </source>
</evidence>
<name>A0A8H6RGQ9_9PEZI</name>
<organism evidence="1 2">
    <name type="scientific">Pseudocercospora fuligena</name>
    <dbReference type="NCBI Taxonomy" id="685502"/>
    <lineage>
        <taxon>Eukaryota</taxon>
        <taxon>Fungi</taxon>
        <taxon>Dikarya</taxon>
        <taxon>Ascomycota</taxon>
        <taxon>Pezizomycotina</taxon>
        <taxon>Dothideomycetes</taxon>
        <taxon>Dothideomycetidae</taxon>
        <taxon>Mycosphaerellales</taxon>
        <taxon>Mycosphaerellaceae</taxon>
        <taxon>Pseudocercospora</taxon>
    </lineage>
</organism>
<dbReference type="Proteomes" id="UP000660729">
    <property type="component" value="Unassembled WGS sequence"/>
</dbReference>
<dbReference type="PANTHER" id="PTHR42085">
    <property type="entry name" value="F-BOX DOMAIN-CONTAINING PROTEIN"/>
    <property type="match status" value="1"/>
</dbReference>
<dbReference type="PANTHER" id="PTHR42085:SF2">
    <property type="entry name" value="F-BOX DOMAIN-CONTAINING PROTEIN"/>
    <property type="match status" value="1"/>
</dbReference>
<keyword evidence="2" id="KW-1185">Reference proteome</keyword>
<dbReference type="InterPro" id="IPR038883">
    <property type="entry name" value="AN11006-like"/>
</dbReference>
<comment type="caution">
    <text evidence="1">The sequence shown here is derived from an EMBL/GenBank/DDBJ whole genome shotgun (WGS) entry which is preliminary data.</text>
</comment>
<proteinExistence type="predicted"/>
<dbReference type="EMBL" id="JABCIY010000168">
    <property type="protein sequence ID" value="KAF7190818.1"/>
    <property type="molecule type" value="Genomic_DNA"/>
</dbReference>